<evidence type="ECO:0000313" key="14">
    <source>
        <dbReference type="Proteomes" id="UP000470246"/>
    </source>
</evidence>
<dbReference type="Pfam" id="PF02817">
    <property type="entry name" value="E3_binding"/>
    <property type="match status" value="1"/>
</dbReference>
<evidence type="ECO:0000256" key="5">
    <source>
        <dbReference type="ARBA" id="ARBA00022823"/>
    </source>
</evidence>
<feature type="domain" description="Peripheral subunit-binding (PSBD)" evidence="11">
    <location>
        <begin position="314"/>
        <end position="351"/>
    </location>
</feature>
<dbReference type="SUPFAM" id="SSF51230">
    <property type="entry name" value="Single hybrid motif"/>
    <property type="match status" value="2"/>
</dbReference>
<evidence type="ECO:0000256" key="6">
    <source>
        <dbReference type="ARBA" id="ARBA00023315"/>
    </source>
</evidence>
<dbReference type="Pfam" id="PF00198">
    <property type="entry name" value="2-oxoacid_dh"/>
    <property type="match status" value="1"/>
</dbReference>
<feature type="domain" description="Lipoyl-binding" evidence="10">
    <location>
        <begin position="146"/>
        <end position="221"/>
    </location>
</feature>
<proteinExistence type="inferred from homology"/>
<dbReference type="PANTHER" id="PTHR43178">
    <property type="entry name" value="DIHYDROLIPOAMIDE ACETYLTRANSFERASE COMPONENT OF PYRUVATE DEHYDROGENASE COMPLEX"/>
    <property type="match status" value="1"/>
</dbReference>
<dbReference type="EC" id="2.3.1.-" evidence="8"/>
<evidence type="ECO:0000256" key="9">
    <source>
        <dbReference type="SAM" id="MobiDB-lite"/>
    </source>
</evidence>
<keyword evidence="6 8" id="KW-0012">Acyltransferase</keyword>
<dbReference type="GO" id="GO:0005737">
    <property type="term" value="C:cytoplasm"/>
    <property type="evidence" value="ECO:0007669"/>
    <property type="project" value="TreeGrafter"/>
</dbReference>
<dbReference type="SUPFAM" id="SSF47005">
    <property type="entry name" value="Peripheral subunit-binding domain of 2-oxo acid dehydrogenase complex"/>
    <property type="match status" value="1"/>
</dbReference>
<feature type="region of interest" description="Disordered" evidence="9">
    <location>
        <begin position="73"/>
        <end position="194"/>
    </location>
</feature>
<dbReference type="Gene3D" id="4.10.320.10">
    <property type="entry name" value="E3-binding domain"/>
    <property type="match status" value="1"/>
</dbReference>
<dbReference type="GO" id="GO:0031405">
    <property type="term" value="F:lipoic acid binding"/>
    <property type="evidence" value="ECO:0007669"/>
    <property type="project" value="TreeGrafter"/>
</dbReference>
<dbReference type="InterPro" id="IPR004167">
    <property type="entry name" value="PSBD"/>
</dbReference>
<dbReference type="InterPro" id="IPR001078">
    <property type="entry name" value="2-oxoacid_DH_actylTfrase"/>
</dbReference>
<evidence type="ECO:0000259" key="11">
    <source>
        <dbReference type="PROSITE" id="PS51826"/>
    </source>
</evidence>
<name>A0A7K3W684_9ACTN</name>
<evidence type="ECO:0000313" key="13">
    <source>
        <dbReference type="EMBL" id="NEK60581.1"/>
    </source>
</evidence>
<dbReference type="RefSeq" id="WP_163483941.1">
    <property type="nucleotide sequence ID" value="NZ_JAAGWF010000028.1"/>
</dbReference>
<reference evidence="12 14" key="1">
    <citation type="submission" date="2020-02" db="EMBL/GenBank/DDBJ databases">
        <title>Geodermatophilus sabuli CPCC 205279 I12A-02694.</title>
        <authorList>
            <person name="Jiang Z."/>
        </authorList>
    </citation>
    <scope>NUCLEOTIDE SEQUENCE [LARGE SCALE GENOMIC DNA]</scope>
    <source>
        <strain evidence="12 14">I12A-02694</strain>
    </source>
</reference>
<dbReference type="Proteomes" id="UP000470246">
    <property type="component" value="Unassembled WGS sequence"/>
</dbReference>
<feature type="compositionally biased region" description="Acidic residues" evidence="9">
    <location>
        <begin position="104"/>
        <end position="114"/>
    </location>
</feature>
<comment type="caution">
    <text evidence="12">The sequence shown here is derived from an EMBL/GenBank/DDBJ whole genome shotgun (WGS) entry which is preliminary data.</text>
</comment>
<evidence type="ECO:0000256" key="7">
    <source>
        <dbReference type="ARBA" id="ARBA00048370"/>
    </source>
</evidence>
<accession>A0A7K3W684</accession>
<dbReference type="InterPro" id="IPR003016">
    <property type="entry name" value="2-oxoA_DH_lipoyl-BS"/>
</dbReference>
<dbReference type="InterPro" id="IPR014276">
    <property type="entry name" value="2-oxoglutarate_DH_E2"/>
</dbReference>
<dbReference type="AlphaFoldDB" id="A0A7K3W684"/>
<feature type="compositionally biased region" description="Low complexity" evidence="9">
    <location>
        <begin position="229"/>
        <end position="249"/>
    </location>
</feature>
<evidence type="ECO:0000256" key="2">
    <source>
        <dbReference type="ARBA" id="ARBA00007317"/>
    </source>
</evidence>
<keyword evidence="5 8" id="KW-0450">Lipoyl</keyword>
<dbReference type="FunFam" id="3.30.559.10:FF:000007">
    <property type="entry name" value="Dihydrolipoamide acetyltransferase component of pyruvate dehydrogenase complex"/>
    <property type="match status" value="1"/>
</dbReference>
<dbReference type="Pfam" id="PF00364">
    <property type="entry name" value="Biotin_lipoyl"/>
    <property type="match status" value="2"/>
</dbReference>
<keyword evidence="4" id="KW-0677">Repeat</keyword>
<dbReference type="PROSITE" id="PS51826">
    <property type="entry name" value="PSBD"/>
    <property type="match status" value="1"/>
</dbReference>
<dbReference type="InterPro" id="IPR036625">
    <property type="entry name" value="E3-bd_dom_sf"/>
</dbReference>
<dbReference type="EMBL" id="JAAGWF010000028">
    <property type="protein sequence ID" value="NEK60332.1"/>
    <property type="molecule type" value="Genomic_DNA"/>
</dbReference>
<feature type="compositionally biased region" description="Gly residues" evidence="9">
    <location>
        <begin position="133"/>
        <end position="146"/>
    </location>
</feature>
<comment type="similarity">
    <text evidence="2 8">Belongs to the 2-oxoacid dehydrogenase family.</text>
</comment>
<sequence length="627" mass="63544">MPTSVTMPALGESVTEGTVTRWLKQEGEQVEADEPLLEVSTDKVDTEIPSPAAGVLTKILVSEDETVEVGAELAVIGGDGDGGGAASPPASAEDADTAQTPDQQVEDASPEPQEEPAAQEQPAAAPASAGSDSDGGSGGGSGGGEGTPVTMPALGESVTEGTVTRWLKSVGDEVSADEPLLEVSTDKVDTEIPSPVSGTLLEITVNEDETVDVGAQLAVIGSGAGGGAAPAAPQQEAPEQAAPEQEAPAEEPPQAAPEAKPAATATTQPGGDYGASGAQPATSPTSAPPPQVAPQAPAAQQPSGDGQGDGGGSYVTPLVRRLAADHGVDLGSVTGTGVGGRIRKQDVLAAAEKAAQPAPAPAPAAASSGSGRTAPRPSPAAMPDTSLRGRTEKLSRLRTVIARRMVESLAVSAQLTTVVEADVTAIARLRDRAKKDFEAREGVKLSFLPFFAKAAVEALKAHPAVNSSIDLEAGTVTYHDSENLGVAVDTDRGLLVPVIRDAGDLSLGGIARKIADLAERTRTNKVTPDELGGGTFTLTNTGSRGALFDTPIINQPQVAILGTGTVVKRPVVVQDADLGEVIAVRSMVYLALTYDHRIVDGADAARFLTTVRERLEAGQFHGEVGLA</sequence>
<feature type="region of interest" description="Disordered" evidence="9">
    <location>
        <begin position="350"/>
        <end position="391"/>
    </location>
</feature>
<dbReference type="SUPFAM" id="SSF52777">
    <property type="entry name" value="CoA-dependent acyltransferases"/>
    <property type="match status" value="1"/>
</dbReference>
<feature type="compositionally biased region" description="Low complexity" evidence="9">
    <location>
        <begin position="115"/>
        <end position="132"/>
    </location>
</feature>
<comment type="cofactor">
    <cofactor evidence="1 8">
        <name>(R)-lipoate</name>
        <dbReference type="ChEBI" id="CHEBI:83088"/>
    </cofactor>
</comment>
<evidence type="ECO:0000256" key="1">
    <source>
        <dbReference type="ARBA" id="ARBA00001938"/>
    </source>
</evidence>
<dbReference type="CDD" id="cd06849">
    <property type="entry name" value="lipoyl_domain"/>
    <property type="match status" value="2"/>
</dbReference>
<evidence type="ECO:0000259" key="10">
    <source>
        <dbReference type="PROSITE" id="PS50968"/>
    </source>
</evidence>
<evidence type="ECO:0000256" key="8">
    <source>
        <dbReference type="RuleBase" id="RU003423"/>
    </source>
</evidence>
<evidence type="ECO:0000256" key="3">
    <source>
        <dbReference type="ARBA" id="ARBA00022679"/>
    </source>
</evidence>
<dbReference type="EMBL" id="JAAGWF010000031">
    <property type="protein sequence ID" value="NEK60581.1"/>
    <property type="molecule type" value="Genomic_DNA"/>
</dbReference>
<feature type="compositionally biased region" description="Low complexity" evidence="9">
    <location>
        <begin position="293"/>
        <end position="304"/>
    </location>
</feature>
<protein>
    <recommendedName>
        <fullName evidence="8">Dihydrolipoamide acetyltransferase component of pyruvate dehydrogenase complex</fullName>
        <ecNumber evidence="8">2.3.1.-</ecNumber>
    </recommendedName>
</protein>
<dbReference type="PROSITE" id="PS50968">
    <property type="entry name" value="BIOTINYL_LIPOYL"/>
    <property type="match status" value="2"/>
</dbReference>
<feature type="compositionally biased region" description="Low complexity" evidence="9">
    <location>
        <begin position="256"/>
        <end position="285"/>
    </location>
</feature>
<dbReference type="InterPro" id="IPR000089">
    <property type="entry name" value="Biotin_lipoyl"/>
</dbReference>
<dbReference type="FunFam" id="2.40.50.100:FF:000023">
    <property type="entry name" value="Dihydrolipoamide acetyltransferase component of pyruvate dehydrogenase complex"/>
    <property type="match status" value="1"/>
</dbReference>
<dbReference type="InterPro" id="IPR011053">
    <property type="entry name" value="Single_hybrid_motif"/>
</dbReference>
<dbReference type="GO" id="GO:0004742">
    <property type="term" value="F:dihydrolipoyllysine-residue acetyltransferase activity"/>
    <property type="evidence" value="ECO:0007669"/>
    <property type="project" value="UniProtKB-EC"/>
</dbReference>
<comment type="catalytic activity">
    <reaction evidence="7">
        <text>N(6)-[(R)-dihydrolipoyl]-L-lysyl-[protein] + acetyl-CoA = N(6)-[(R)-S(8)-acetyldihydrolipoyl]-L-lysyl-[protein] + CoA</text>
        <dbReference type="Rhea" id="RHEA:17017"/>
        <dbReference type="Rhea" id="RHEA-COMP:10475"/>
        <dbReference type="Rhea" id="RHEA-COMP:10478"/>
        <dbReference type="ChEBI" id="CHEBI:57287"/>
        <dbReference type="ChEBI" id="CHEBI:57288"/>
        <dbReference type="ChEBI" id="CHEBI:83100"/>
        <dbReference type="ChEBI" id="CHEBI:83111"/>
        <dbReference type="EC" id="2.3.1.12"/>
    </reaction>
</comment>
<feature type="domain" description="Lipoyl-binding" evidence="10">
    <location>
        <begin position="2"/>
        <end position="77"/>
    </location>
</feature>
<evidence type="ECO:0000256" key="4">
    <source>
        <dbReference type="ARBA" id="ARBA00022737"/>
    </source>
</evidence>
<dbReference type="InterPro" id="IPR050743">
    <property type="entry name" value="2-oxoacid_DH_E2_comp"/>
</dbReference>
<evidence type="ECO:0000313" key="12">
    <source>
        <dbReference type="EMBL" id="NEK60332.1"/>
    </source>
</evidence>
<keyword evidence="14" id="KW-1185">Reference proteome</keyword>
<organism evidence="12 14">
    <name type="scientific">Geodermatophilus sabuli</name>
    <dbReference type="NCBI Taxonomy" id="1564158"/>
    <lineage>
        <taxon>Bacteria</taxon>
        <taxon>Bacillati</taxon>
        <taxon>Actinomycetota</taxon>
        <taxon>Actinomycetes</taxon>
        <taxon>Geodermatophilales</taxon>
        <taxon>Geodermatophilaceae</taxon>
        <taxon>Geodermatophilus</taxon>
    </lineage>
</organism>
<dbReference type="Gene3D" id="3.30.559.10">
    <property type="entry name" value="Chloramphenicol acetyltransferase-like domain"/>
    <property type="match status" value="1"/>
</dbReference>
<dbReference type="PROSITE" id="PS00189">
    <property type="entry name" value="LIPOYL"/>
    <property type="match status" value="2"/>
</dbReference>
<dbReference type="NCBIfam" id="TIGR02927">
    <property type="entry name" value="SucB_Actino"/>
    <property type="match status" value="1"/>
</dbReference>
<keyword evidence="3 8" id="KW-0808">Transferase</keyword>
<dbReference type="PANTHER" id="PTHR43178:SF5">
    <property type="entry name" value="LIPOAMIDE ACYLTRANSFERASE COMPONENT OF BRANCHED-CHAIN ALPHA-KETO ACID DEHYDROGENASE COMPLEX, MITOCHONDRIAL"/>
    <property type="match status" value="1"/>
</dbReference>
<feature type="region of interest" description="Disordered" evidence="9">
    <location>
        <begin position="223"/>
        <end position="315"/>
    </location>
</feature>
<gene>
    <name evidence="12" type="primary">sucB</name>
    <name evidence="12" type="ORF">GCU56_20965</name>
    <name evidence="13" type="ORF">GCU56_22245</name>
</gene>
<dbReference type="InterPro" id="IPR023213">
    <property type="entry name" value="CAT-like_dom_sf"/>
</dbReference>
<dbReference type="Gene3D" id="2.40.50.100">
    <property type="match status" value="2"/>
</dbReference>